<protein>
    <recommendedName>
        <fullName evidence="3">Nuclear transport factor 2 family protein</fullName>
    </recommendedName>
</protein>
<dbReference type="AlphaFoldDB" id="A0A4S2HB29"/>
<evidence type="ECO:0008006" key="3">
    <source>
        <dbReference type="Google" id="ProtNLM"/>
    </source>
</evidence>
<dbReference type="Gene3D" id="3.10.450.50">
    <property type="match status" value="1"/>
</dbReference>
<dbReference type="SUPFAM" id="SSF54427">
    <property type="entry name" value="NTF2-like"/>
    <property type="match status" value="1"/>
</dbReference>
<evidence type="ECO:0000313" key="1">
    <source>
        <dbReference type="EMBL" id="TGY93137.1"/>
    </source>
</evidence>
<dbReference type="InterPro" id="IPR032710">
    <property type="entry name" value="NTF2-like_dom_sf"/>
</dbReference>
<evidence type="ECO:0000313" key="2">
    <source>
        <dbReference type="Proteomes" id="UP000305451"/>
    </source>
</evidence>
<comment type="caution">
    <text evidence="1">The sequence shown here is derived from an EMBL/GenBank/DDBJ whole genome shotgun (WGS) entry which is preliminary data.</text>
</comment>
<dbReference type="RefSeq" id="WP_135944854.1">
    <property type="nucleotide sequence ID" value="NZ_BMEI01000002.1"/>
</dbReference>
<accession>A0A4S2HB29</accession>
<sequence>MSNSTRTTILAGPELLPEARAALKGATQHYGEAFRRFNAETVIEMLADDVVYESQALLEPITGKHAVAEYLRKRYRFFAENMGDQIEIIPAEIGLPKAAKHPCLILARGEERDALLVLTLDGTEKVRRIDLLFAAPRPEEARVMVKTSARARQ</sequence>
<name>A0A4S2HB29_9PROT</name>
<gene>
    <name evidence="1" type="ORF">E5162_08730</name>
</gene>
<keyword evidence="2" id="KW-1185">Reference proteome</keyword>
<dbReference type="Proteomes" id="UP000305451">
    <property type="component" value="Unassembled WGS sequence"/>
</dbReference>
<reference evidence="1 2" key="1">
    <citation type="journal article" date="2013" name="Int. J. Syst. Evol. Microbiol.">
        <title>Marinicauda pacifica gen. nov., sp. nov., a prosthecate alphaproteobacterium of the family Hyphomonadaceae isolated from deep seawater.</title>
        <authorList>
            <person name="Zhang X.Y."/>
            <person name="Li G.W."/>
            <person name="Wang C.S."/>
            <person name="Zhang Y.J."/>
            <person name="Xu X.W."/>
            <person name="Li H."/>
            <person name="Liu A."/>
            <person name="Liu C."/>
            <person name="Xie B.B."/>
            <person name="Qin Q.L."/>
            <person name="Xu Z."/>
            <person name="Chen X.L."/>
            <person name="Zhou B.C."/>
            <person name="Zhang Y.Z."/>
        </authorList>
    </citation>
    <scope>NUCLEOTIDE SEQUENCE [LARGE SCALE GENOMIC DNA]</scope>
    <source>
        <strain evidence="1 2">P-1 km-3</strain>
    </source>
</reference>
<proteinExistence type="predicted"/>
<organism evidence="1 2">
    <name type="scientific">Marinicauda pacifica</name>
    <dbReference type="NCBI Taxonomy" id="1133559"/>
    <lineage>
        <taxon>Bacteria</taxon>
        <taxon>Pseudomonadati</taxon>
        <taxon>Pseudomonadota</taxon>
        <taxon>Alphaproteobacteria</taxon>
        <taxon>Maricaulales</taxon>
        <taxon>Maricaulaceae</taxon>
        <taxon>Marinicauda</taxon>
    </lineage>
</organism>
<dbReference type="EMBL" id="SRXV01000002">
    <property type="protein sequence ID" value="TGY93137.1"/>
    <property type="molecule type" value="Genomic_DNA"/>
</dbReference>